<dbReference type="PANTHER" id="PTHR16171:SF7">
    <property type="entry name" value="DNA REPAIR PROTEIN RAD2"/>
    <property type="match status" value="1"/>
</dbReference>
<dbReference type="Gene3D" id="3.40.50.1010">
    <property type="entry name" value="5'-nuclease"/>
    <property type="match status" value="1"/>
</dbReference>
<evidence type="ECO:0000259" key="5">
    <source>
        <dbReference type="SMART" id="SM00484"/>
    </source>
</evidence>
<reference evidence="6" key="2">
    <citation type="submission" date="2017-10" db="EMBL/GenBank/DDBJ databases">
        <title>Ladona fulva Genome sequencing and assembly.</title>
        <authorList>
            <person name="Murali S."/>
            <person name="Richards S."/>
            <person name="Bandaranaike D."/>
            <person name="Bellair M."/>
            <person name="Blankenburg K."/>
            <person name="Chao H."/>
            <person name="Dinh H."/>
            <person name="Doddapaneni H."/>
            <person name="Dugan-Rocha S."/>
            <person name="Elkadiri S."/>
            <person name="Gnanaolivu R."/>
            <person name="Hernandez B."/>
            <person name="Skinner E."/>
            <person name="Javaid M."/>
            <person name="Lee S."/>
            <person name="Li M."/>
            <person name="Ming W."/>
            <person name="Munidasa M."/>
            <person name="Muniz J."/>
            <person name="Nguyen L."/>
            <person name="Hughes D."/>
            <person name="Osuji N."/>
            <person name="Pu L.-L."/>
            <person name="Puazo M."/>
            <person name="Qu C."/>
            <person name="Quiroz J."/>
            <person name="Raj R."/>
            <person name="Weissenberger G."/>
            <person name="Xin Y."/>
            <person name="Zou X."/>
            <person name="Han Y."/>
            <person name="Worley K."/>
            <person name="Muzny D."/>
            <person name="Gibbs R."/>
        </authorList>
    </citation>
    <scope>NUCLEOTIDE SEQUENCE</scope>
    <source>
        <strain evidence="6">Sampled in the wild</strain>
    </source>
</reference>
<dbReference type="GO" id="GO:0004520">
    <property type="term" value="F:DNA endonuclease activity"/>
    <property type="evidence" value="ECO:0007669"/>
    <property type="project" value="TreeGrafter"/>
</dbReference>
<evidence type="ECO:0000256" key="3">
    <source>
        <dbReference type="SAM" id="Coils"/>
    </source>
</evidence>
<dbReference type="PRINTS" id="PR00853">
    <property type="entry name" value="XPGRADSUPER"/>
</dbReference>
<dbReference type="InterPro" id="IPR006086">
    <property type="entry name" value="XPG-I_dom"/>
</dbReference>
<comment type="subcellular location">
    <subcellularLocation>
        <location evidence="1">Nucleus</location>
    </subcellularLocation>
</comment>
<dbReference type="OrthoDB" id="31113at2759"/>
<feature type="compositionally biased region" description="Polar residues" evidence="4">
    <location>
        <begin position="822"/>
        <end position="844"/>
    </location>
</feature>
<feature type="domain" description="XPG-I" evidence="5">
    <location>
        <begin position="441"/>
        <end position="526"/>
    </location>
</feature>
<gene>
    <name evidence="6" type="ORF">J437_LFUL009779</name>
</gene>
<accession>A0A8K0K2J6</accession>
<keyword evidence="2" id="KW-0539">Nucleus</keyword>
<evidence type="ECO:0000256" key="4">
    <source>
        <dbReference type="SAM" id="MobiDB-lite"/>
    </source>
</evidence>
<dbReference type="GO" id="GO:0003697">
    <property type="term" value="F:single-stranded DNA binding"/>
    <property type="evidence" value="ECO:0007669"/>
    <property type="project" value="TreeGrafter"/>
</dbReference>
<feature type="region of interest" description="Disordered" evidence="4">
    <location>
        <begin position="748"/>
        <end position="799"/>
    </location>
</feature>
<dbReference type="SMART" id="SM00484">
    <property type="entry name" value="XPGI"/>
    <property type="match status" value="1"/>
</dbReference>
<feature type="compositionally biased region" description="Basic and acidic residues" evidence="4">
    <location>
        <begin position="748"/>
        <end position="772"/>
    </location>
</feature>
<feature type="region of interest" description="Disordered" evidence="4">
    <location>
        <begin position="822"/>
        <end position="891"/>
    </location>
</feature>
<dbReference type="EMBL" id="KZ308283">
    <property type="protein sequence ID" value="KAG8226467.1"/>
    <property type="molecule type" value="Genomic_DNA"/>
</dbReference>
<dbReference type="Gene3D" id="1.10.150.20">
    <property type="entry name" value="5' to 3' exonuclease, C-terminal subdomain"/>
    <property type="match status" value="1"/>
</dbReference>
<dbReference type="PANTHER" id="PTHR16171">
    <property type="entry name" value="DNA REPAIR PROTEIN COMPLEMENTING XP-G CELLS-RELATED"/>
    <property type="match status" value="1"/>
</dbReference>
<name>A0A8K0K2J6_LADFU</name>
<dbReference type="InterPro" id="IPR006084">
    <property type="entry name" value="XPG/Rad2"/>
</dbReference>
<dbReference type="InterPro" id="IPR036279">
    <property type="entry name" value="5-3_exonuclease_C_sf"/>
</dbReference>
<dbReference type="SUPFAM" id="SSF88723">
    <property type="entry name" value="PIN domain-like"/>
    <property type="match status" value="1"/>
</dbReference>
<feature type="compositionally biased region" description="Basic and acidic residues" evidence="4">
    <location>
        <begin position="878"/>
        <end position="891"/>
    </location>
</feature>
<sequence length="891" mass="99556">MESEMLNEKKVKDFIRVAIGGSEDGSDVEDIESKEELWGEPEDGLSQAELLELIKEQNECKLESKPGTENMQKDSESLSEGMESKEVSRSISVTDHGKNSGLLKEIKLEVETNIENQIVDMNCNESIGISKGDSSFVASKAVRDENEEQVEAHKKGDQITADITLESEEELSDIEITGIVKEKLKTQDVVENVKGSMPSCKVMVKTTIETFTKEEKDRKGKCRKITEDLIEEVIVEEKESEGLTQEEILALIKTQSKSTVEDKAKDDATSGTSDSESFLEVEEAATDEEKKVPNPEKSEKPAEDSIKIVNEKESNKLEVVIHPDENPDDSSDIFADVFESGTAEEDTAMDKNEPALKRKVTVVAEIPEENVEEPMKDVDVSENVSETNEDDREIHPLEDEMDESLTEEERHRMTLEMKKLEREANTGVTERARLESQELLGLFGVPWVVAPFEAEAQCAFLEKVSPKSPKFGSSSSIRKFLAEGTVTEDSDIWAFGAATVYRHVFDRRRTRVRLYTKEDIYKKLGLTRMQVVQLALLTGSDYTIGLPGVGTVTALEILAAFPGEKSSNPGSSEDAELDDVISGMEHFADWWKRMELNEEKGEPVGHSYHDPKPEIAEKLRRRLLACWKTLQSKQPGASLLPAGFPSRAVAQAYLKPSVDDCRDTFTWLKPDEAALRSYAQLHFGWTKEKTDSILRPLFARLKLSDCKDRTQTSLHSFFSHLRTDPRPGDLDSANVGVRAMKALERIAGKLDDNTKGSADEDVEQQGRGDGRKANVSSERSVPKMRKALNPKRRGGGKVMKEMAEDKVITKVKDVTKNMETGFSSSLYSSDNIPQRQKDNNNALQSKLKAIEVLRMTSMGRGKRPKEGAKKGKDAKKLRREEVKLSESSESD</sequence>
<evidence type="ECO:0000313" key="7">
    <source>
        <dbReference type="Proteomes" id="UP000792457"/>
    </source>
</evidence>
<feature type="compositionally biased region" description="Acidic residues" evidence="4">
    <location>
        <begin position="24"/>
        <end position="42"/>
    </location>
</feature>
<dbReference type="Proteomes" id="UP000792457">
    <property type="component" value="Unassembled WGS sequence"/>
</dbReference>
<evidence type="ECO:0000313" key="6">
    <source>
        <dbReference type="EMBL" id="KAG8226467.1"/>
    </source>
</evidence>
<feature type="compositionally biased region" description="Basic and acidic residues" evidence="4">
    <location>
        <begin position="60"/>
        <end position="88"/>
    </location>
</feature>
<feature type="coiled-coil region" evidence="3">
    <location>
        <begin position="403"/>
        <end position="437"/>
    </location>
</feature>
<feature type="compositionally biased region" description="Acidic residues" evidence="4">
    <location>
        <begin position="277"/>
        <end position="286"/>
    </location>
</feature>
<reference evidence="6" key="1">
    <citation type="submission" date="2013-04" db="EMBL/GenBank/DDBJ databases">
        <authorList>
            <person name="Qu J."/>
            <person name="Murali S.C."/>
            <person name="Bandaranaike D."/>
            <person name="Bellair M."/>
            <person name="Blankenburg K."/>
            <person name="Chao H."/>
            <person name="Dinh H."/>
            <person name="Doddapaneni H."/>
            <person name="Downs B."/>
            <person name="Dugan-Rocha S."/>
            <person name="Elkadiri S."/>
            <person name="Gnanaolivu R.D."/>
            <person name="Hernandez B."/>
            <person name="Javaid M."/>
            <person name="Jayaseelan J.C."/>
            <person name="Lee S."/>
            <person name="Li M."/>
            <person name="Ming W."/>
            <person name="Munidasa M."/>
            <person name="Muniz J."/>
            <person name="Nguyen L."/>
            <person name="Ongeri F."/>
            <person name="Osuji N."/>
            <person name="Pu L.-L."/>
            <person name="Puazo M."/>
            <person name="Qu C."/>
            <person name="Quiroz J."/>
            <person name="Raj R."/>
            <person name="Weissenberger G."/>
            <person name="Xin Y."/>
            <person name="Zou X."/>
            <person name="Han Y."/>
            <person name="Richards S."/>
            <person name="Worley K."/>
            <person name="Muzny D."/>
            <person name="Gibbs R."/>
        </authorList>
    </citation>
    <scope>NUCLEOTIDE SEQUENCE</scope>
    <source>
        <strain evidence="6">Sampled in the wild</strain>
    </source>
</reference>
<feature type="compositionally biased region" description="Basic and acidic residues" evidence="4">
    <location>
        <begin position="259"/>
        <end position="268"/>
    </location>
</feature>
<dbReference type="Pfam" id="PF00867">
    <property type="entry name" value="XPG_I"/>
    <property type="match status" value="1"/>
</dbReference>
<dbReference type="AlphaFoldDB" id="A0A8K0K2J6"/>
<feature type="compositionally biased region" description="Basic residues" evidence="4">
    <location>
        <begin position="782"/>
        <end position="795"/>
    </location>
</feature>
<feature type="compositionally biased region" description="Basic and acidic residues" evidence="4">
    <location>
        <begin position="287"/>
        <end position="325"/>
    </location>
</feature>
<evidence type="ECO:0000256" key="2">
    <source>
        <dbReference type="ARBA" id="ARBA00023242"/>
    </source>
</evidence>
<comment type="caution">
    <text evidence="6">The sequence shown here is derived from an EMBL/GenBank/DDBJ whole genome shotgun (WGS) entry which is preliminary data.</text>
</comment>
<dbReference type="InterPro" id="IPR029060">
    <property type="entry name" value="PIN-like_dom_sf"/>
</dbReference>
<keyword evidence="3" id="KW-0175">Coiled coil</keyword>
<dbReference type="SUPFAM" id="SSF47807">
    <property type="entry name" value="5' to 3' exonuclease, C-terminal subdomain"/>
    <property type="match status" value="1"/>
</dbReference>
<dbReference type="GO" id="GO:0005634">
    <property type="term" value="C:nucleus"/>
    <property type="evidence" value="ECO:0007669"/>
    <property type="project" value="UniProtKB-SubCell"/>
</dbReference>
<protein>
    <recommendedName>
        <fullName evidence="5">XPG-I domain-containing protein</fullName>
    </recommendedName>
</protein>
<evidence type="ECO:0000256" key="1">
    <source>
        <dbReference type="ARBA" id="ARBA00004123"/>
    </source>
</evidence>
<proteinExistence type="predicted"/>
<feature type="region of interest" description="Disordered" evidence="4">
    <location>
        <begin position="255"/>
        <end position="331"/>
    </location>
</feature>
<feature type="region of interest" description="Disordered" evidence="4">
    <location>
        <begin position="22"/>
        <end position="42"/>
    </location>
</feature>
<feature type="region of interest" description="Disordered" evidence="4">
    <location>
        <begin position="60"/>
        <end position="92"/>
    </location>
</feature>
<organism evidence="6 7">
    <name type="scientific">Ladona fulva</name>
    <name type="common">Scarce chaser dragonfly</name>
    <name type="synonym">Libellula fulva</name>
    <dbReference type="NCBI Taxonomy" id="123851"/>
    <lineage>
        <taxon>Eukaryota</taxon>
        <taxon>Metazoa</taxon>
        <taxon>Ecdysozoa</taxon>
        <taxon>Arthropoda</taxon>
        <taxon>Hexapoda</taxon>
        <taxon>Insecta</taxon>
        <taxon>Pterygota</taxon>
        <taxon>Palaeoptera</taxon>
        <taxon>Odonata</taxon>
        <taxon>Epiprocta</taxon>
        <taxon>Anisoptera</taxon>
        <taxon>Libelluloidea</taxon>
        <taxon>Libellulidae</taxon>
        <taxon>Ladona</taxon>
    </lineage>
</organism>
<dbReference type="SMART" id="SM00279">
    <property type="entry name" value="HhH2"/>
    <property type="match status" value="1"/>
</dbReference>
<dbReference type="InterPro" id="IPR008918">
    <property type="entry name" value="HhH2"/>
</dbReference>
<keyword evidence="7" id="KW-1185">Reference proteome</keyword>